<protein>
    <recommendedName>
        <fullName evidence="4">YhfC family intramembrane metalloprotease</fullName>
    </recommendedName>
</protein>
<dbReference type="Pfam" id="PF10086">
    <property type="entry name" value="YhfC"/>
    <property type="match status" value="1"/>
</dbReference>
<dbReference type="EMBL" id="BEHY01000130">
    <property type="protein sequence ID" value="GBD10228.1"/>
    <property type="molecule type" value="Genomic_DNA"/>
</dbReference>
<feature type="transmembrane region" description="Helical" evidence="1">
    <location>
        <begin position="31"/>
        <end position="52"/>
    </location>
</feature>
<dbReference type="InterPro" id="IPR011397">
    <property type="entry name" value="YhfC"/>
</dbReference>
<evidence type="ECO:0008006" key="4">
    <source>
        <dbReference type="Google" id="ProtNLM"/>
    </source>
</evidence>
<comment type="caution">
    <text evidence="2">The sequence shown here is derived from an EMBL/GenBank/DDBJ whole genome shotgun (WGS) entry which is preliminary data.</text>
</comment>
<evidence type="ECO:0000313" key="2">
    <source>
        <dbReference type="EMBL" id="GBD10228.1"/>
    </source>
</evidence>
<feature type="transmembrane region" description="Helical" evidence="1">
    <location>
        <begin position="225"/>
        <end position="246"/>
    </location>
</feature>
<dbReference type="AlphaFoldDB" id="A0A2H5YA41"/>
<keyword evidence="1" id="KW-0472">Membrane</keyword>
<feature type="transmembrane region" description="Helical" evidence="1">
    <location>
        <begin position="72"/>
        <end position="93"/>
    </location>
</feature>
<feature type="transmembrane region" description="Helical" evidence="1">
    <location>
        <begin position="199"/>
        <end position="219"/>
    </location>
</feature>
<feature type="transmembrane region" description="Helical" evidence="1">
    <location>
        <begin position="114"/>
        <end position="135"/>
    </location>
</feature>
<evidence type="ECO:0000256" key="1">
    <source>
        <dbReference type="SAM" id="Phobius"/>
    </source>
</evidence>
<accession>A0A2H5YA41</accession>
<keyword evidence="1" id="KW-0812">Transmembrane</keyword>
<gene>
    <name evidence="2" type="ORF">HRbin22_02495</name>
</gene>
<proteinExistence type="predicted"/>
<reference evidence="3" key="1">
    <citation type="submission" date="2017-09" db="EMBL/GenBank/DDBJ databases">
        <title>Metaegenomics of thermophilic ammonia-oxidizing enrichment culture.</title>
        <authorList>
            <person name="Kato S."/>
            <person name="Suzuki K."/>
        </authorList>
    </citation>
    <scope>NUCLEOTIDE SEQUENCE [LARGE SCALE GENOMIC DNA]</scope>
</reference>
<sequence length="258" mass="28303">MDLLIRTSAILVILFGGPALALWARARWRRPAAWLGVGALTFTGAQALRWPLLAGLTGLFQRGWLPRPSDPLLLNLMVLSFSAGLFEETARWLGMRWAHRRQMRIGESLEDTDVLVLGLAHGGTEAFWVGLLGWIQLIAMRLMQEGALPIPSGAEGAVTTYWATPAWILWLGVLERGMAILLHIGLAFLIALGVRRRQPVWWGAAVFLHALADGTAGYVMTRWGIWGAESVVALWALASALMILQVRRSSSGALPRTP</sequence>
<name>A0A2H5YA41_9CHLR</name>
<feature type="transmembrane region" description="Helical" evidence="1">
    <location>
        <begin position="167"/>
        <end position="192"/>
    </location>
</feature>
<organism evidence="2 3">
    <name type="scientific">Candidatus Thermoflexus japonica</name>
    <dbReference type="NCBI Taxonomy" id="2035417"/>
    <lineage>
        <taxon>Bacteria</taxon>
        <taxon>Bacillati</taxon>
        <taxon>Chloroflexota</taxon>
        <taxon>Thermoflexia</taxon>
        <taxon>Thermoflexales</taxon>
        <taxon>Thermoflexaceae</taxon>
        <taxon>Thermoflexus</taxon>
    </lineage>
</organism>
<evidence type="ECO:0000313" key="3">
    <source>
        <dbReference type="Proteomes" id="UP000236642"/>
    </source>
</evidence>
<keyword evidence="1" id="KW-1133">Transmembrane helix</keyword>
<feature type="transmembrane region" description="Helical" evidence="1">
    <location>
        <begin position="6"/>
        <end position="24"/>
    </location>
</feature>
<dbReference type="Proteomes" id="UP000236642">
    <property type="component" value="Unassembled WGS sequence"/>
</dbReference>